<keyword evidence="3" id="KW-0812">Transmembrane</keyword>
<evidence type="ECO:0000313" key="7">
    <source>
        <dbReference type="EMBL" id="MCD9645267.1"/>
    </source>
</evidence>
<keyword evidence="4" id="KW-0677">Repeat</keyword>
<keyword evidence="5" id="KW-1133">Transmembrane helix</keyword>
<reference evidence="7 8" key="1">
    <citation type="journal article" date="2021" name="BMC Genomics">
        <title>Datura genome reveals duplications of psychoactive alkaloid biosynthetic genes and high mutation rate following tissue culture.</title>
        <authorList>
            <person name="Rajewski A."/>
            <person name="Carter-House D."/>
            <person name="Stajich J."/>
            <person name="Litt A."/>
        </authorList>
    </citation>
    <scope>NUCLEOTIDE SEQUENCE [LARGE SCALE GENOMIC DNA]</scope>
    <source>
        <strain evidence="7">AR-01</strain>
    </source>
</reference>
<evidence type="ECO:0000256" key="3">
    <source>
        <dbReference type="ARBA" id="ARBA00022692"/>
    </source>
</evidence>
<sequence>MSALKILILEGNKLLGHLLVDLSRGMPSLEEFYCGINNLSVFISTTISNSSRLTRLDLSNDSLTGPIRESFGNIEYLTLLNLQENNFYNDSALNFLTSLTNCRKLIELKFYENLLDGATTGFDESDLLGMGASVCFTKGNLKDDTLIAAKIFNMQLDDTLKSFDTGCKRLNIMIDEASTLDYLHNGFSTPVERLLFKQGQLGP</sequence>
<evidence type="ECO:0000256" key="2">
    <source>
        <dbReference type="ARBA" id="ARBA00022614"/>
    </source>
</evidence>
<evidence type="ECO:0000256" key="5">
    <source>
        <dbReference type="ARBA" id="ARBA00022989"/>
    </source>
</evidence>
<accession>A0ABS8VFL2</accession>
<evidence type="ECO:0000256" key="6">
    <source>
        <dbReference type="ARBA" id="ARBA00023136"/>
    </source>
</evidence>
<proteinExistence type="predicted"/>
<dbReference type="Gene3D" id="3.80.10.10">
    <property type="entry name" value="Ribonuclease Inhibitor"/>
    <property type="match status" value="1"/>
</dbReference>
<name>A0ABS8VFL2_DATST</name>
<dbReference type="Proteomes" id="UP000823775">
    <property type="component" value="Unassembled WGS sequence"/>
</dbReference>
<organism evidence="7 8">
    <name type="scientific">Datura stramonium</name>
    <name type="common">Jimsonweed</name>
    <name type="synonym">Common thornapple</name>
    <dbReference type="NCBI Taxonomy" id="4076"/>
    <lineage>
        <taxon>Eukaryota</taxon>
        <taxon>Viridiplantae</taxon>
        <taxon>Streptophyta</taxon>
        <taxon>Embryophyta</taxon>
        <taxon>Tracheophyta</taxon>
        <taxon>Spermatophyta</taxon>
        <taxon>Magnoliopsida</taxon>
        <taxon>eudicotyledons</taxon>
        <taxon>Gunneridae</taxon>
        <taxon>Pentapetalae</taxon>
        <taxon>asterids</taxon>
        <taxon>lamiids</taxon>
        <taxon>Solanales</taxon>
        <taxon>Solanaceae</taxon>
        <taxon>Solanoideae</taxon>
        <taxon>Datureae</taxon>
        <taxon>Datura</taxon>
    </lineage>
</organism>
<dbReference type="SUPFAM" id="SSF52058">
    <property type="entry name" value="L domain-like"/>
    <property type="match status" value="1"/>
</dbReference>
<gene>
    <name evidence="7" type="ORF">HAX54_034093</name>
</gene>
<comment type="caution">
    <text evidence="7">The sequence shown here is derived from an EMBL/GenBank/DDBJ whole genome shotgun (WGS) entry which is preliminary data.</text>
</comment>
<dbReference type="InterPro" id="IPR051809">
    <property type="entry name" value="Plant_receptor-like_S/T_kinase"/>
</dbReference>
<dbReference type="EMBL" id="JACEIK010004382">
    <property type="protein sequence ID" value="MCD9645267.1"/>
    <property type="molecule type" value="Genomic_DNA"/>
</dbReference>
<comment type="subcellular location">
    <subcellularLocation>
        <location evidence="1">Membrane</location>
    </subcellularLocation>
</comment>
<dbReference type="PANTHER" id="PTHR27008">
    <property type="entry name" value="OS04G0122200 PROTEIN"/>
    <property type="match status" value="1"/>
</dbReference>
<evidence type="ECO:0000313" key="8">
    <source>
        <dbReference type="Proteomes" id="UP000823775"/>
    </source>
</evidence>
<keyword evidence="2" id="KW-0433">Leucine-rich repeat</keyword>
<dbReference type="InterPro" id="IPR032675">
    <property type="entry name" value="LRR_dom_sf"/>
</dbReference>
<protein>
    <submittedName>
        <fullName evidence="7">Uncharacterized protein</fullName>
    </submittedName>
</protein>
<evidence type="ECO:0000256" key="4">
    <source>
        <dbReference type="ARBA" id="ARBA00022737"/>
    </source>
</evidence>
<keyword evidence="8" id="KW-1185">Reference proteome</keyword>
<keyword evidence="6" id="KW-0472">Membrane</keyword>
<evidence type="ECO:0000256" key="1">
    <source>
        <dbReference type="ARBA" id="ARBA00004370"/>
    </source>
</evidence>
<dbReference type="PANTHER" id="PTHR27008:SF602">
    <property type="entry name" value="LRR RECEPTOR-LIKE SERINE_THREONINE-PROTEIN KINASE EFR"/>
    <property type="match status" value="1"/>
</dbReference>